<dbReference type="Proteomes" id="UP000001876">
    <property type="component" value="Unassembled WGS sequence"/>
</dbReference>
<dbReference type="KEGG" id="mpp:MICPUCDRAFT_39344"/>
<evidence type="ECO:0000256" key="1">
    <source>
        <dbReference type="SAM" id="Phobius"/>
    </source>
</evidence>
<keyword evidence="1" id="KW-1133">Transmembrane helix</keyword>
<accession>C1MQI2</accession>
<gene>
    <name evidence="2" type="ORF">MICPUCDRAFT_39344</name>
</gene>
<evidence type="ECO:0000313" key="3">
    <source>
        <dbReference type="Proteomes" id="UP000001876"/>
    </source>
</evidence>
<sequence>MPRRNRCTGELEHPNGCTASAYVVSSVLALVLVLGVPLAHVMFFVDASPGPTDRCAIASGVDVETHAAAMALYYRYEIVDNVECTFETEILRGCVADDAAVLRFPRYPPGALRAKNVRDVRDEAKRSIDAYVDAADADGVEGGDDVKCEKPAASLAPTLTRVASEPYLTALSGVAPVFAAFAAAAADASSSASVSFVDYACVAAVDRAITLIDEAFAANGASAPPDLSARVVAFFAGLSEEERPQLCAIAVTDASPCEERDTDVGSLKGSDLGFGRCDFVEFADVA</sequence>
<name>C1MQI2_MICPC</name>
<organism evidence="3">
    <name type="scientific">Micromonas pusilla (strain CCMP1545)</name>
    <name type="common">Picoplanktonic green alga</name>
    <dbReference type="NCBI Taxonomy" id="564608"/>
    <lineage>
        <taxon>Eukaryota</taxon>
        <taxon>Viridiplantae</taxon>
        <taxon>Chlorophyta</taxon>
        <taxon>Mamiellophyceae</taxon>
        <taxon>Mamiellales</taxon>
        <taxon>Mamiellaceae</taxon>
        <taxon>Micromonas</taxon>
    </lineage>
</organism>
<reference evidence="2 3" key="1">
    <citation type="journal article" date="2009" name="Science">
        <title>Green evolution and dynamic adaptations revealed by genomes of the marine picoeukaryotes Micromonas.</title>
        <authorList>
            <person name="Worden A.Z."/>
            <person name="Lee J.H."/>
            <person name="Mock T."/>
            <person name="Rouze P."/>
            <person name="Simmons M.P."/>
            <person name="Aerts A.L."/>
            <person name="Allen A.E."/>
            <person name="Cuvelier M.L."/>
            <person name="Derelle E."/>
            <person name="Everett M.V."/>
            <person name="Foulon E."/>
            <person name="Grimwood J."/>
            <person name="Gundlach H."/>
            <person name="Henrissat B."/>
            <person name="Napoli C."/>
            <person name="McDonald S.M."/>
            <person name="Parker M.S."/>
            <person name="Rombauts S."/>
            <person name="Salamov A."/>
            <person name="Von Dassow P."/>
            <person name="Badger J.H."/>
            <person name="Coutinho P.M."/>
            <person name="Demir E."/>
            <person name="Dubchak I."/>
            <person name="Gentemann C."/>
            <person name="Eikrem W."/>
            <person name="Gready J.E."/>
            <person name="John U."/>
            <person name="Lanier W."/>
            <person name="Lindquist E.A."/>
            <person name="Lucas S."/>
            <person name="Mayer K.F."/>
            <person name="Moreau H."/>
            <person name="Not F."/>
            <person name="Otillar R."/>
            <person name="Panaud O."/>
            <person name="Pangilinan J."/>
            <person name="Paulsen I."/>
            <person name="Piegu B."/>
            <person name="Poliakov A."/>
            <person name="Robbens S."/>
            <person name="Schmutz J."/>
            <person name="Toulza E."/>
            <person name="Wyss T."/>
            <person name="Zelensky A."/>
            <person name="Zhou K."/>
            <person name="Armbrust E.V."/>
            <person name="Bhattacharya D."/>
            <person name="Goodenough U.W."/>
            <person name="Van de Peer Y."/>
            <person name="Grigoriev I.V."/>
        </authorList>
    </citation>
    <scope>NUCLEOTIDE SEQUENCE [LARGE SCALE GENOMIC DNA]</scope>
    <source>
        <strain evidence="2 3">CCMP1545</strain>
    </source>
</reference>
<protein>
    <submittedName>
        <fullName evidence="2">Predicted protein</fullName>
    </submittedName>
</protein>
<feature type="transmembrane region" description="Helical" evidence="1">
    <location>
        <begin position="21"/>
        <end position="45"/>
    </location>
</feature>
<keyword evidence="3" id="KW-1185">Reference proteome</keyword>
<evidence type="ECO:0000313" key="2">
    <source>
        <dbReference type="EMBL" id="EEH58081.1"/>
    </source>
</evidence>
<dbReference type="EMBL" id="GG663738">
    <property type="protein sequence ID" value="EEH58081.1"/>
    <property type="molecule type" value="Genomic_DNA"/>
</dbReference>
<dbReference type="GeneID" id="9683202"/>
<dbReference type="AlphaFoldDB" id="C1MQI2"/>
<proteinExistence type="predicted"/>
<dbReference type="OMA" id="GCTASAY"/>
<keyword evidence="1" id="KW-0472">Membrane</keyword>
<dbReference type="RefSeq" id="XP_003058130.1">
    <property type="nucleotide sequence ID" value="XM_003058084.1"/>
</dbReference>
<dbReference type="OrthoDB" id="10572701at2759"/>
<keyword evidence="1" id="KW-0812">Transmembrane</keyword>